<evidence type="ECO:0000256" key="2">
    <source>
        <dbReference type="ARBA" id="ARBA00022559"/>
    </source>
</evidence>
<organism evidence="8 9">
    <name type="scientific">Coniella lustricola</name>
    <dbReference type="NCBI Taxonomy" id="2025994"/>
    <lineage>
        <taxon>Eukaryota</taxon>
        <taxon>Fungi</taxon>
        <taxon>Dikarya</taxon>
        <taxon>Ascomycota</taxon>
        <taxon>Pezizomycotina</taxon>
        <taxon>Sordariomycetes</taxon>
        <taxon>Sordariomycetidae</taxon>
        <taxon>Diaporthales</taxon>
        <taxon>Schizoparmaceae</taxon>
        <taxon>Coniella</taxon>
    </lineage>
</organism>
<reference evidence="8 9" key="1">
    <citation type="journal article" date="2018" name="Mycol. Prog.">
        <title>Coniella lustricola, a new species from submerged detritus.</title>
        <authorList>
            <person name="Raudabaugh D.B."/>
            <person name="Iturriaga T."/>
            <person name="Carver A."/>
            <person name="Mondo S."/>
            <person name="Pangilinan J."/>
            <person name="Lipzen A."/>
            <person name="He G."/>
            <person name="Amirebrahimi M."/>
            <person name="Grigoriev I.V."/>
            <person name="Miller A.N."/>
        </authorList>
    </citation>
    <scope>NUCLEOTIDE SEQUENCE [LARGE SCALE GENOMIC DNA]</scope>
    <source>
        <strain evidence="8 9">B22-T-1</strain>
    </source>
</reference>
<evidence type="ECO:0000256" key="1">
    <source>
        <dbReference type="ARBA" id="ARBA00001970"/>
    </source>
</evidence>
<dbReference type="PROSITE" id="PS51554">
    <property type="entry name" value="PFL"/>
    <property type="match status" value="1"/>
</dbReference>
<dbReference type="SUPFAM" id="SSF54909">
    <property type="entry name" value="Dimeric alpha+beta barrel"/>
    <property type="match status" value="1"/>
</dbReference>
<dbReference type="GO" id="GO:0005829">
    <property type="term" value="C:cytosol"/>
    <property type="evidence" value="ECO:0007669"/>
    <property type="project" value="TreeGrafter"/>
</dbReference>
<evidence type="ECO:0000256" key="3">
    <source>
        <dbReference type="ARBA" id="ARBA00022723"/>
    </source>
</evidence>
<dbReference type="SUPFAM" id="SSF51998">
    <property type="entry name" value="PFL-like glycyl radical enzymes"/>
    <property type="match status" value="1"/>
</dbReference>
<dbReference type="PANTHER" id="PTHR43641">
    <property type="entry name" value="FORMATE ACETYLTRANSFERASE 3-RELATED"/>
    <property type="match status" value="1"/>
</dbReference>
<protein>
    <submittedName>
        <fullName evidence="8">Pyruvate formate lyase-domain-containing protein</fullName>
    </submittedName>
</protein>
<keyword evidence="2" id="KW-0575">Peroxidase</keyword>
<keyword evidence="9" id="KW-1185">Reference proteome</keyword>
<dbReference type="Pfam" id="PF02901">
    <property type="entry name" value="PFL-like"/>
    <property type="match status" value="1"/>
</dbReference>
<dbReference type="InterPro" id="IPR051215">
    <property type="entry name" value="GRE"/>
</dbReference>
<evidence type="ECO:0000313" key="9">
    <source>
        <dbReference type="Proteomes" id="UP000241462"/>
    </source>
</evidence>
<dbReference type="GO" id="GO:0004601">
    <property type="term" value="F:peroxidase activity"/>
    <property type="evidence" value="ECO:0007669"/>
    <property type="project" value="UniProtKB-KW"/>
</dbReference>
<evidence type="ECO:0000313" key="8">
    <source>
        <dbReference type="EMBL" id="PSR84273.1"/>
    </source>
</evidence>
<dbReference type="Proteomes" id="UP000241462">
    <property type="component" value="Unassembled WGS sequence"/>
</dbReference>
<dbReference type="EMBL" id="KZ678446">
    <property type="protein sequence ID" value="PSR84273.1"/>
    <property type="molecule type" value="Genomic_DNA"/>
</dbReference>
<feature type="region of interest" description="Disordered" evidence="6">
    <location>
        <begin position="133"/>
        <end position="163"/>
    </location>
</feature>
<gene>
    <name evidence="8" type="ORF">BD289DRAFT_500286</name>
</gene>
<dbReference type="InterPro" id="IPR011008">
    <property type="entry name" value="Dimeric_a/b-barrel"/>
</dbReference>
<name>A0A2T3A7H0_9PEZI</name>
<feature type="compositionally biased region" description="Pro residues" evidence="6">
    <location>
        <begin position="1131"/>
        <end position="1140"/>
    </location>
</feature>
<dbReference type="PANTHER" id="PTHR43641:SF2">
    <property type="entry name" value="DEHYDRATASE YBIW-RELATED"/>
    <property type="match status" value="1"/>
</dbReference>
<dbReference type="GO" id="GO:0046872">
    <property type="term" value="F:metal ion binding"/>
    <property type="evidence" value="ECO:0007669"/>
    <property type="project" value="UniProtKB-KW"/>
</dbReference>
<comment type="cofactor">
    <cofactor evidence="1">
        <name>heme b</name>
        <dbReference type="ChEBI" id="CHEBI:60344"/>
    </cofactor>
</comment>
<evidence type="ECO:0000256" key="4">
    <source>
        <dbReference type="ARBA" id="ARBA00023002"/>
    </source>
</evidence>
<dbReference type="GO" id="GO:0020037">
    <property type="term" value="F:heme binding"/>
    <property type="evidence" value="ECO:0007669"/>
    <property type="project" value="InterPro"/>
</dbReference>
<feature type="compositionally biased region" description="Low complexity" evidence="6">
    <location>
        <begin position="553"/>
        <end position="569"/>
    </location>
</feature>
<dbReference type="NCBIfam" id="TIGR01413">
    <property type="entry name" value="Dyp_perox_fam"/>
    <property type="match status" value="1"/>
</dbReference>
<dbReference type="InterPro" id="IPR048328">
    <property type="entry name" value="Dyp_perox_C"/>
</dbReference>
<dbReference type="AlphaFoldDB" id="A0A2T3A7H0"/>
<dbReference type="OrthoDB" id="76259at2759"/>
<feature type="region of interest" description="Disordered" evidence="6">
    <location>
        <begin position="1116"/>
        <end position="1140"/>
    </location>
</feature>
<dbReference type="PROSITE" id="PS51404">
    <property type="entry name" value="DYP_PEROXIDASE"/>
    <property type="match status" value="1"/>
</dbReference>
<dbReference type="InParanoid" id="A0A2T3A7H0"/>
<keyword evidence="8" id="KW-0456">Lyase</keyword>
<proteinExistence type="predicted"/>
<evidence type="ECO:0000256" key="5">
    <source>
        <dbReference type="ARBA" id="ARBA00023004"/>
    </source>
</evidence>
<dbReference type="STRING" id="2025994.A0A2T3A7H0"/>
<dbReference type="InterPro" id="IPR004184">
    <property type="entry name" value="PFL_dom"/>
</dbReference>
<keyword evidence="4" id="KW-0560">Oxidoreductase</keyword>
<evidence type="ECO:0000256" key="6">
    <source>
        <dbReference type="SAM" id="MobiDB-lite"/>
    </source>
</evidence>
<dbReference type="InterPro" id="IPR006314">
    <property type="entry name" value="Dyp_peroxidase"/>
</dbReference>
<sequence>MSLHSTLLGAQRGLIRKAIYGQLIVIKLKDPDDTSMYKPMTQLIRDLDTAILHKHPDCGLVTAFSPELWATWTGRETIHMSTKVLDGKRSDVKKFRNTGGHVLLYIKGPTREKADQVVSDFLPDLEDLVGAEATSNLSGTSTGSSRRGHKGHRGGGSGGSIEITIGGKRADSRIIGGRYVDGITNPNDPVTLVEDILIRDGPHAGACFALTQKFEFDWGGIATQTADAQDEMIGRNTEGAVLSQHGMRGHVHQAGNVRDANNDQRKVLRQAMPYGTAGGHSAREQGIMFVAYCNDQQRFEDLLQNLLGNRAGHVADRLLSIVHGISGGYWYVPTATELDVAAMAGPDDIHEEDHWSVRSENGYLFYNSQDYLHKMSQKHYIGGDPPSDRVLGLMARAFNHWRDGWLHRQNFPRLLHLSKLLDPKDKEILRGNEKDVNLRKALANAHTLASLLSSPDSDIARENGLLRIGTRELIVGQIPDFTLGRGKEIVPYLSKDEELAQWLKSGLNEYSAMGHIVPDYHTLVQKGIQGLIDDVQRVREKKEKKALKRDSNHSSTNGNNHNDNSDYSSPIENTKATFYQGAIISLHAVQSYLENWAVNCDKASKLPGLPEGDAENMQDCAARLRRLVDHPPETFQDAVQLIFSFHCALHLVGELTALCRLDQILWPFWEKEKDTLTAERAQDIIDCLFIKIGENAFVSRAFIYDYCNIGTCAVCGLGGNFPQGGGINQWVQQITVGGYQATDDETPRGGANPVTMLCLKAARRIPVNAPTVSLRTYKDIPTEYLDEAAKCVLSGGAQPILYNDDKLCQGLYDSGGGAKVTWAAARNYAADGCYEPMFAGQSDFCFAGVSIMAALEQTLNQGATYAAAGPIYLRGLKQSFRGPPPSRIRTFARLQEVFVEQLEWLVIQCYNVMLSNYGNLASVCPSPLLSAVLDGCVEKGRDLTDGGARYHMIAPMCVGVSNAIDSLYAIKKLVYDADTAVTTLPELVRCLMNDWGFNMVEPFQDQLLGPADAAEHGLRFQQLRDVSLALPKWGGGNEEVNALGEWLLNQLVRICTEPLDAANPHPALEAHLDAIKKHHRDDSQGEEEEFAFVVTPGIGTFEGYVGDGALCGASADGRRNGSPLASDMSPAPSPQDQVPPAPRFRNIYQTMKSAKNHAAEYGLSNATPVDMNMEESFPLEVLTQFIKDFAAGEVGGNMISLTCADLSTYTAASRDPERYNLVRVRMGGWTEFYATMFPEDQKQHQRRQYVTP</sequence>
<dbReference type="GO" id="GO:0016829">
    <property type="term" value="F:lyase activity"/>
    <property type="evidence" value="ECO:0007669"/>
    <property type="project" value="UniProtKB-KW"/>
</dbReference>
<keyword evidence="5" id="KW-0408">Iron</keyword>
<evidence type="ECO:0000259" key="7">
    <source>
        <dbReference type="PROSITE" id="PS51554"/>
    </source>
</evidence>
<dbReference type="Gene3D" id="3.20.70.20">
    <property type="match status" value="1"/>
</dbReference>
<accession>A0A2T3A7H0</accession>
<dbReference type="Pfam" id="PF20628">
    <property type="entry name" value="Dyp_perox_C"/>
    <property type="match status" value="1"/>
</dbReference>
<feature type="domain" description="PFL" evidence="7">
    <location>
        <begin position="388"/>
        <end position="1119"/>
    </location>
</feature>
<feature type="compositionally biased region" description="Basic and acidic residues" evidence="6">
    <location>
        <begin position="541"/>
        <end position="552"/>
    </location>
</feature>
<keyword evidence="8" id="KW-0670">Pyruvate</keyword>
<keyword evidence="3" id="KW-0479">Metal-binding</keyword>
<feature type="region of interest" description="Disordered" evidence="6">
    <location>
        <begin position="541"/>
        <end position="569"/>
    </location>
</feature>